<dbReference type="AlphaFoldDB" id="A0AAW8F137"/>
<proteinExistence type="predicted"/>
<sequence length="198" mass="19417">MGTTATQRKVLAVLAGGLVLGIGTAVTLAVWNDSEFANGTFTAGSFNLEGSIDGAAYAEHDTAGTAADVTFSTDFDNLSPTDVVYAPFWVRLDAATTTGAVVTTSLESGTGANAANISYAIYAIGAAAACDSSATGGTLLLSGTSLSASTAGSTFTLAAPVDPDPGVAQKICIIATAGAGLTEGGTATGVWEFAATSN</sequence>
<organism evidence="1 2">
    <name type="scientific">Microbacterium natoriense</name>
    <dbReference type="NCBI Taxonomy" id="284570"/>
    <lineage>
        <taxon>Bacteria</taxon>
        <taxon>Bacillati</taxon>
        <taxon>Actinomycetota</taxon>
        <taxon>Actinomycetes</taxon>
        <taxon>Micrococcales</taxon>
        <taxon>Microbacteriaceae</taxon>
        <taxon>Microbacterium</taxon>
    </lineage>
</organism>
<comment type="caution">
    <text evidence="1">The sequence shown here is derived from an EMBL/GenBank/DDBJ whole genome shotgun (WGS) entry which is preliminary data.</text>
</comment>
<dbReference type="RefSeq" id="WP_307298516.1">
    <property type="nucleotide sequence ID" value="NZ_JAUSXV010000001.1"/>
</dbReference>
<dbReference type="NCBIfam" id="TIGR04088">
    <property type="entry name" value="cognate_SipW"/>
    <property type="match status" value="1"/>
</dbReference>
<evidence type="ECO:0000313" key="1">
    <source>
        <dbReference type="EMBL" id="MDQ0649252.1"/>
    </source>
</evidence>
<reference evidence="1 2" key="1">
    <citation type="submission" date="2023-07" db="EMBL/GenBank/DDBJ databases">
        <title>Comparative genomics of wheat-associated soil bacteria to identify genetic determinants of phenazine resistance.</title>
        <authorList>
            <person name="Mouncey N."/>
        </authorList>
    </citation>
    <scope>NUCLEOTIDE SEQUENCE [LARGE SCALE GENOMIC DNA]</scope>
    <source>
        <strain evidence="1 2">W4I9-1</strain>
    </source>
</reference>
<accession>A0AAW8F137</accession>
<name>A0AAW8F137_9MICO</name>
<keyword evidence="2" id="KW-1185">Reference proteome</keyword>
<dbReference type="EMBL" id="JAUSXV010000001">
    <property type="protein sequence ID" value="MDQ0649252.1"/>
    <property type="molecule type" value="Genomic_DNA"/>
</dbReference>
<evidence type="ECO:0000313" key="2">
    <source>
        <dbReference type="Proteomes" id="UP001244427"/>
    </source>
</evidence>
<gene>
    <name evidence="1" type="ORF">QFZ53_003448</name>
</gene>
<dbReference type="InterPro" id="IPR023833">
    <property type="entry name" value="Signal_pept_SipW-depend-type"/>
</dbReference>
<dbReference type="Proteomes" id="UP001244427">
    <property type="component" value="Unassembled WGS sequence"/>
</dbReference>
<protein>
    <submittedName>
        <fullName evidence="1">Ribosomally synthesized peptide with SipW-like signal peptide</fullName>
    </submittedName>
</protein>